<name>A0A090D2N0_9BACT</name>
<evidence type="ECO:0000256" key="6">
    <source>
        <dbReference type="SAM" id="Phobius"/>
    </source>
</evidence>
<evidence type="ECO:0000256" key="2">
    <source>
        <dbReference type="ARBA" id="ARBA00008017"/>
    </source>
</evidence>
<dbReference type="EMBL" id="CCEJ010000009">
    <property type="protein sequence ID" value="CDR34755.1"/>
    <property type="molecule type" value="Genomic_DNA"/>
</dbReference>
<accession>A0A090D2N0</accession>
<dbReference type="InterPro" id="IPR006685">
    <property type="entry name" value="MscS_channel_2nd"/>
</dbReference>
<dbReference type="SUPFAM" id="SSF50182">
    <property type="entry name" value="Sm-like ribonucleoproteins"/>
    <property type="match status" value="1"/>
</dbReference>
<evidence type="ECO:0000256" key="5">
    <source>
        <dbReference type="ARBA" id="ARBA00023136"/>
    </source>
</evidence>
<evidence type="ECO:0000256" key="4">
    <source>
        <dbReference type="ARBA" id="ARBA00022989"/>
    </source>
</evidence>
<dbReference type="GO" id="GO:0008381">
    <property type="term" value="F:mechanosensitive monoatomic ion channel activity"/>
    <property type="evidence" value="ECO:0007669"/>
    <property type="project" value="UniProtKB-ARBA"/>
</dbReference>
<dbReference type="PANTHER" id="PTHR30566">
    <property type="entry name" value="YNAI-RELATED MECHANOSENSITIVE ION CHANNEL"/>
    <property type="match status" value="1"/>
</dbReference>
<dbReference type="OrthoDB" id="9809206at2"/>
<comment type="similarity">
    <text evidence="2">Belongs to the MscS (TC 1.A.23) family.</text>
</comment>
<keyword evidence="3 6" id="KW-0812">Transmembrane</keyword>
<dbReference type="GO" id="GO:0016020">
    <property type="term" value="C:membrane"/>
    <property type="evidence" value="ECO:0007669"/>
    <property type="project" value="UniProtKB-SubCell"/>
</dbReference>
<reference evidence="8" key="2">
    <citation type="submission" date="2014-09" db="EMBL/GenBank/DDBJ databases">
        <title>Criblamydia sequanensis harbors a mega-plasmid encoding arsenite resistance.</title>
        <authorList>
            <person name="Bertelli C."/>
            <person name="Goesmann A."/>
            <person name="Greub G."/>
        </authorList>
    </citation>
    <scope>NUCLEOTIDE SEQUENCE [LARGE SCALE GENOMIC DNA]</scope>
    <source>
        <strain evidence="8">CRIB-18</strain>
    </source>
</reference>
<dbReference type="InterPro" id="IPR023408">
    <property type="entry name" value="MscS_beta-dom_sf"/>
</dbReference>
<organism evidence="8 9">
    <name type="scientific">Candidatus Criblamydia sequanensis CRIB-18</name>
    <dbReference type="NCBI Taxonomy" id="1437425"/>
    <lineage>
        <taxon>Bacteria</taxon>
        <taxon>Pseudomonadati</taxon>
        <taxon>Chlamydiota</taxon>
        <taxon>Chlamydiia</taxon>
        <taxon>Parachlamydiales</taxon>
        <taxon>Candidatus Criblamydiaceae</taxon>
        <taxon>Candidatus Criblamydia</taxon>
    </lineage>
</organism>
<feature type="transmembrane region" description="Helical" evidence="6">
    <location>
        <begin position="78"/>
        <end position="97"/>
    </location>
</feature>
<dbReference type="Proteomes" id="UP000031552">
    <property type="component" value="Unassembled WGS sequence"/>
</dbReference>
<dbReference type="SUPFAM" id="SSF82861">
    <property type="entry name" value="Mechanosensitive channel protein MscS (YggB), transmembrane region"/>
    <property type="match status" value="1"/>
</dbReference>
<sequence length="350" mass="39491">MSTLIAIKYAILVLVLVLTLFFIRGFTKNLRRRADSRPGIFLKSFSLALDKMAPISILLLCLSIFLDDLRSTYPQFFSFAPLSFTSITALILLGFFFQKFKKNALSLFFTKSRKGQTSYPITRVDTLSKLISIGFYFVLALFLLDAFGYSANTLLTIGGVGAAFIGFAIKDFAANFFGGIVIYLTQPFGVGDQIIIKQKEVKGEVQEIGWYLTLVIDEEKQPLHIPNSLFSNSIVVTPSRRSHRLIKEVLYIPHSYFGITYSLIEEINSLLKTFDKIDPNLRHEAFFSGCEPTSCKIEIMAYTEVASLQEYHSIKQHLLKATFDIIEKQGAKLSEPTLKVSFDSPINFNK</sequence>
<protein>
    <submittedName>
        <fullName evidence="8">Mechanosensitive ion channel protein</fullName>
    </submittedName>
</protein>
<feature type="transmembrane region" description="Helical" evidence="6">
    <location>
        <begin position="157"/>
        <end position="184"/>
    </location>
</feature>
<dbReference type="AlphaFoldDB" id="A0A090D2N0"/>
<reference evidence="8" key="1">
    <citation type="submission" date="2013-12" db="EMBL/GenBank/DDBJ databases">
        <authorList>
            <person name="Linke B."/>
        </authorList>
    </citation>
    <scope>NUCLEOTIDE SEQUENCE [LARGE SCALE GENOMIC DNA]</scope>
    <source>
        <strain evidence="8">CRIB-18</strain>
    </source>
</reference>
<evidence type="ECO:0000256" key="3">
    <source>
        <dbReference type="ARBA" id="ARBA00022692"/>
    </source>
</evidence>
<dbReference type="Gene3D" id="2.30.30.60">
    <property type="match status" value="1"/>
</dbReference>
<comment type="subcellular location">
    <subcellularLocation>
        <location evidence="1">Membrane</location>
        <topology evidence="1">Multi-pass membrane protein</topology>
    </subcellularLocation>
</comment>
<dbReference type="eggNOG" id="COG0668">
    <property type="taxonomic scope" value="Bacteria"/>
</dbReference>
<dbReference type="PANTHER" id="PTHR30566:SF5">
    <property type="entry name" value="MECHANOSENSITIVE ION CHANNEL PROTEIN 1, MITOCHONDRIAL-RELATED"/>
    <property type="match status" value="1"/>
</dbReference>
<feature type="transmembrane region" description="Helical" evidence="6">
    <location>
        <begin position="130"/>
        <end position="151"/>
    </location>
</feature>
<evidence type="ECO:0000259" key="7">
    <source>
        <dbReference type="Pfam" id="PF00924"/>
    </source>
</evidence>
<evidence type="ECO:0000256" key="1">
    <source>
        <dbReference type="ARBA" id="ARBA00004141"/>
    </source>
</evidence>
<dbReference type="InterPro" id="IPR010920">
    <property type="entry name" value="LSM_dom_sf"/>
</dbReference>
<keyword evidence="5 6" id="KW-0472">Membrane</keyword>
<feature type="transmembrane region" description="Helical" evidence="6">
    <location>
        <begin position="47"/>
        <end position="66"/>
    </location>
</feature>
<feature type="transmembrane region" description="Helical" evidence="6">
    <location>
        <begin position="6"/>
        <end position="26"/>
    </location>
</feature>
<gene>
    <name evidence="8" type="ORF">CSEC_1948</name>
</gene>
<evidence type="ECO:0000313" key="8">
    <source>
        <dbReference type="EMBL" id="CDR34755.1"/>
    </source>
</evidence>
<keyword evidence="9" id="KW-1185">Reference proteome</keyword>
<feature type="domain" description="Mechanosensitive ion channel MscS" evidence="7">
    <location>
        <begin position="173"/>
        <end position="235"/>
    </location>
</feature>
<dbReference type="Gene3D" id="1.10.287.1260">
    <property type="match status" value="1"/>
</dbReference>
<dbReference type="RefSeq" id="WP_079978037.1">
    <property type="nucleotide sequence ID" value="NZ_CCEJ010000009.1"/>
</dbReference>
<evidence type="ECO:0000313" key="9">
    <source>
        <dbReference type="Proteomes" id="UP000031552"/>
    </source>
</evidence>
<dbReference type="InterPro" id="IPR011014">
    <property type="entry name" value="MscS_channel_TM-2"/>
</dbReference>
<proteinExistence type="inferred from homology"/>
<comment type="caution">
    <text evidence="8">The sequence shown here is derived from an EMBL/GenBank/DDBJ whole genome shotgun (WGS) entry which is preliminary data.</text>
</comment>
<dbReference type="Pfam" id="PF00924">
    <property type="entry name" value="MS_channel_2nd"/>
    <property type="match status" value="1"/>
</dbReference>
<keyword evidence="4 6" id="KW-1133">Transmembrane helix</keyword>
<dbReference type="STRING" id="1437425.CSEC_1948"/>